<dbReference type="EMBL" id="KQ947414">
    <property type="protein sequence ID" value="KUJ17705.1"/>
    <property type="molecule type" value="Genomic_DNA"/>
</dbReference>
<proteinExistence type="inferred from homology"/>
<dbReference type="SUPFAM" id="SSF53474">
    <property type="entry name" value="alpha/beta-Hydrolases"/>
    <property type="match status" value="1"/>
</dbReference>
<dbReference type="GeneID" id="28824653"/>
<feature type="transmembrane region" description="Helical" evidence="4">
    <location>
        <begin position="12"/>
        <end position="34"/>
    </location>
</feature>
<comment type="similarity">
    <text evidence="1">Belongs to the 'GDXG' lipolytic enzyme family.</text>
</comment>
<evidence type="ECO:0000259" key="5">
    <source>
        <dbReference type="Pfam" id="PF07859"/>
    </source>
</evidence>
<keyword evidence="4" id="KW-0812">Transmembrane</keyword>
<dbReference type="RefSeq" id="XP_018072060.1">
    <property type="nucleotide sequence ID" value="XM_018214927.1"/>
</dbReference>
<dbReference type="InterPro" id="IPR029058">
    <property type="entry name" value="AB_hydrolase_fold"/>
</dbReference>
<evidence type="ECO:0000313" key="7">
    <source>
        <dbReference type="Proteomes" id="UP000070700"/>
    </source>
</evidence>
<dbReference type="Gene3D" id="3.40.50.1820">
    <property type="entry name" value="alpha/beta hydrolase"/>
    <property type="match status" value="1"/>
</dbReference>
<dbReference type="InterPro" id="IPR013094">
    <property type="entry name" value="AB_hydrolase_3"/>
</dbReference>
<evidence type="ECO:0000313" key="6">
    <source>
        <dbReference type="EMBL" id="KUJ17705.1"/>
    </source>
</evidence>
<evidence type="ECO:0000256" key="4">
    <source>
        <dbReference type="SAM" id="Phobius"/>
    </source>
</evidence>
<dbReference type="AlphaFoldDB" id="A0A194XC15"/>
<evidence type="ECO:0000256" key="2">
    <source>
        <dbReference type="ARBA" id="ARBA00022801"/>
    </source>
</evidence>
<feature type="domain" description="Alpha/beta hydrolase fold-3" evidence="5">
    <location>
        <begin position="129"/>
        <end position="342"/>
    </location>
</feature>
<accession>A0A194XC15</accession>
<dbReference type="Pfam" id="PF07859">
    <property type="entry name" value="Abhydrolase_3"/>
    <property type="match status" value="1"/>
</dbReference>
<dbReference type="PROSITE" id="PS01174">
    <property type="entry name" value="LIPASE_GDXG_SER"/>
    <property type="match status" value="1"/>
</dbReference>
<keyword evidence="2 6" id="KW-0378">Hydrolase</keyword>
<dbReference type="InterPro" id="IPR033140">
    <property type="entry name" value="Lipase_GDXG_put_SER_AS"/>
</dbReference>
<sequence length="369" mass="41049">MASLITHQPVKGLYAFSAILLNALKLPFWLLYYFPSSTRPHPQWSLRQAVASKVLRTLVHHISKIQIYTPLILTPKPKEKNFLITISPSSDPKTYTGICADKQITPEPVCGYWYPSAYDQTEDKGQKIVLHFHGGAFVVGDCRPSEMAFAASILTKHIGKTLMVSYRLSSNSNGRFPAALQDAVSAVHYLLDLGIPYSDIVISGDSAGGNLAISLLRYLSTSGDDEKAVFKGALLWSPWVDLAISMTPQILYESPHRFTDYIAPAFAIWGANAYCPKDGPLKMDSEWISPGPNPFRTRTPVWVQGNDQEILVEQIKEFEEGMRKIEGNRVGWHNEVVATHDILLLGNVSGFESEAERAAGKAREWLDEL</sequence>
<keyword evidence="7" id="KW-1185">Reference proteome</keyword>
<reference evidence="6 7" key="1">
    <citation type="submission" date="2015-10" db="EMBL/GenBank/DDBJ databases">
        <title>Full genome of DAOMC 229536 Phialocephala scopiformis, a fungal endophyte of spruce producing the potent anti-insectan compound rugulosin.</title>
        <authorList>
            <consortium name="DOE Joint Genome Institute"/>
            <person name="Walker A.K."/>
            <person name="Frasz S.L."/>
            <person name="Seifert K.A."/>
            <person name="Miller J.D."/>
            <person name="Mondo S.J."/>
            <person name="Labutti K."/>
            <person name="Lipzen A."/>
            <person name="Dockter R."/>
            <person name="Kennedy M."/>
            <person name="Grigoriev I.V."/>
            <person name="Spatafora J.W."/>
        </authorList>
    </citation>
    <scope>NUCLEOTIDE SEQUENCE [LARGE SCALE GENOMIC DNA]</scope>
    <source>
        <strain evidence="6 7">CBS 120377</strain>
    </source>
</reference>
<evidence type="ECO:0000256" key="3">
    <source>
        <dbReference type="PROSITE-ProRule" id="PRU10038"/>
    </source>
</evidence>
<keyword evidence="4" id="KW-0472">Membrane</keyword>
<organism evidence="6 7">
    <name type="scientific">Mollisia scopiformis</name>
    <name type="common">Conifer needle endophyte fungus</name>
    <name type="synonym">Phialocephala scopiformis</name>
    <dbReference type="NCBI Taxonomy" id="149040"/>
    <lineage>
        <taxon>Eukaryota</taxon>
        <taxon>Fungi</taxon>
        <taxon>Dikarya</taxon>
        <taxon>Ascomycota</taxon>
        <taxon>Pezizomycotina</taxon>
        <taxon>Leotiomycetes</taxon>
        <taxon>Helotiales</taxon>
        <taxon>Mollisiaceae</taxon>
        <taxon>Mollisia</taxon>
    </lineage>
</organism>
<protein>
    <submittedName>
        <fullName evidence="6">Alpha/beta-hydrolase</fullName>
    </submittedName>
</protein>
<dbReference type="PANTHER" id="PTHR48081:SF8">
    <property type="entry name" value="ALPHA_BETA HYDROLASE FOLD-3 DOMAIN-CONTAINING PROTEIN-RELATED"/>
    <property type="match status" value="1"/>
</dbReference>
<dbReference type="InParanoid" id="A0A194XC15"/>
<gene>
    <name evidence="6" type="ORF">LY89DRAFT_684672</name>
</gene>
<dbReference type="KEGG" id="psco:LY89DRAFT_684672"/>
<evidence type="ECO:0000256" key="1">
    <source>
        <dbReference type="ARBA" id="ARBA00010515"/>
    </source>
</evidence>
<name>A0A194XC15_MOLSC</name>
<keyword evidence="4" id="KW-1133">Transmembrane helix</keyword>
<dbReference type="PANTHER" id="PTHR48081">
    <property type="entry name" value="AB HYDROLASE SUPERFAMILY PROTEIN C4A8.06C"/>
    <property type="match status" value="1"/>
</dbReference>
<feature type="active site" evidence="3">
    <location>
        <position position="206"/>
    </location>
</feature>
<dbReference type="GO" id="GO:0016787">
    <property type="term" value="F:hydrolase activity"/>
    <property type="evidence" value="ECO:0007669"/>
    <property type="project" value="UniProtKB-KW"/>
</dbReference>
<dbReference type="InterPro" id="IPR050300">
    <property type="entry name" value="GDXG_lipolytic_enzyme"/>
</dbReference>
<dbReference type="OrthoDB" id="2152029at2759"/>
<dbReference type="Proteomes" id="UP000070700">
    <property type="component" value="Unassembled WGS sequence"/>
</dbReference>